<evidence type="ECO:0000256" key="1">
    <source>
        <dbReference type="SAM" id="MobiDB-lite"/>
    </source>
</evidence>
<reference evidence="2 3" key="1">
    <citation type="submission" date="2018-02" db="EMBL/GenBank/DDBJ databases">
        <title>The genomes of Aspergillus section Nigri reveals drivers in fungal speciation.</title>
        <authorList>
            <consortium name="DOE Joint Genome Institute"/>
            <person name="Vesth T.C."/>
            <person name="Nybo J."/>
            <person name="Theobald S."/>
            <person name="Brandl J."/>
            <person name="Frisvad J.C."/>
            <person name="Nielsen K.F."/>
            <person name="Lyhne E.K."/>
            <person name="Kogle M.E."/>
            <person name="Kuo A."/>
            <person name="Riley R."/>
            <person name="Clum A."/>
            <person name="Nolan M."/>
            <person name="Lipzen A."/>
            <person name="Salamov A."/>
            <person name="Henrissat B."/>
            <person name="Wiebenga A."/>
            <person name="De vries R.P."/>
            <person name="Grigoriev I.V."/>
            <person name="Mortensen U.H."/>
            <person name="Andersen M.R."/>
            <person name="Baker S.E."/>
        </authorList>
    </citation>
    <scope>NUCLEOTIDE SEQUENCE [LARGE SCALE GENOMIC DNA]</scope>
    <source>
        <strain evidence="2 3">CBS 101889</strain>
    </source>
</reference>
<dbReference type="RefSeq" id="XP_025556100.1">
    <property type="nucleotide sequence ID" value="XM_025701074.1"/>
</dbReference>
<accession>A0A395IA87</accession>
<dbReference type="EMBL" id="KZ824268">
    <property type="protein sequence ID" value="RAL16946.1"/>
    <property type="molecule type" value="Genomic_DNA"/>
</dbReference>
<feature type="compositionally biased region" description="Basic and acidic residues" evidence="1">
    <location>
        <begin position="129"/>
        <end position="152"/>
    </location>
</feature>
<feature type="compositionally biased region" description="Basic and acidic residues" evidence="1">
    <location>
        <begin position="24"/>
        <end position="33"/>
    </location>
</feature>
<gene>
    <name evidence="2" type="ORF">BO97DRAFT_79786</name>
</gene>
<name>A0A395IA87_ASPHC</name>
<feature type="compositionally biased region" description="Basic and acidic residues" evidence="1">
    <location>
        <begin position="111"/>
        <end position="121"/>
    </location>
</feature>
<dbReference type="AlphaFoldDB" id="A0A395IA87"/>
<dbReference type="VEuPathDB" id="FungiDB:BO97DRAFT_79786"/>
<sequence>MPADYTDTTNKENALRSCKTNAVDVKEERETKGSDQAIEEGGVDGGTTEGTQGSRRTEGCLKRSSHVHRWKQMLLKLLRTKMREEKCTMEEEVKGVGGKSWAPCLLLQAEDGPRARTERERREKRRVGEKRIEERKCKKGSEEKSKRGELKGKMGKRNRN</sequence>
<feature type="region of interest" description="Disordered" evidence="1">
    <location>
        <begin position="24"/>
        <end position="62"/>
    </location>
</feature>
<protein>
    <submittedName>
        <fullName evidence="2">Uncharacterized protein</fullName>
    </submittedName>
</protein>
<evidence type="ECO:0000313" key="2">
    <source>
        <dbReference type="EMBL" id="RAL16946.1"/>
    </source>
</evidence>
<dbReference type="Proteomes" id="UP000248961">
    <property type="component" value="Unassembled WGS sequence"/>
</dbReference>
<proteinExistence type="predicted"/>
<dbReference type="GeneID" id="37205363"/>
<organism evidence="2 3">
    <name type="scientific">Aspergillus homomorphus (strain CBS 101889)</name>
    <dbReference type="NCBI Taxonomy" id="1450537"/>
    <lineage>
        <taxon>Eukaryota</taxon>
        <taxon>Fungi</taxon>
        <taxon>Dikarya</taxon>
        <taxon>Ascomycota</taxon>
        <taxon>Pezizomycotina</taxon>
        <taxon>Eurotiomycetes</taxon>
        <taxon>Eurotiomycetidae</taxon>
        <taxon>Eurotiales</taxon>
        <taxon>Aspergillaceae</taxon>
        <taxon>Aspergillus</taxon>
        <taxon>Aspergillus subgen. Circumdati</taxon>
    </lineage>
</organism>
<keyword evidence="3" id="KW-1185">Reference proteome</keyword>
<feature type="region of interest" description="Disordered" evidence="1">
    <location>
        <begin position="108"/>
        <end position="160"/>
    </location>
</feature>
<evidence type="ECO:0000313" key="3">
    <source>
        <dbReference type="Proteomes" id="UP000248961"/>
    </source>
</evidence>